<comment type="cofactor">
    <cofactor evidence="1">
        <name>pyridoxal 5'-phosphate</name>
        <dbReference type="ChEBI" id="CHEBI:597326"/>
    </cofactor>
</comment>
<gene>
    <name evidence="5" type="ORF">BU057_15060</name>
</gene>
<dbReference type="RefSeq" id="WP_142401389.1">
    <property type="nucleotide sequence ID" value="NZ_PZFR01000423.1"/>
</dbReference>
<feature type="domain" description="Aromatic amino acid beta-eliminating lyase/threonine aldolase" evidence="4">
    <location>
        <begin position="30"/>
        <end position="167"/>
    </location>
</feature>
<dbReference type="PANTHER" id="PTHR11773:SF1">
    <property type="entry name" value="GLYCINE DEHYDROGENASE (DECARBOXYLATING), MITOCHONDRIAL"/>
    <property type="match status" value="1"/>
</dbReference>
<keyword evidence="5" id="KW-0560">Oxidoreductase</keyword>
<dbReference type="EMBL" id="PZFR01000423">
    <property type="protein sequence ID" value="PTI59775.1"/>
    <property type="molecule type" value="Genomic_DNA"/>
</dbReference>
<comment type="function">
    <text evidence="2">The glycine cleavage system catalyzes the degradation of glycine. The P protein binds the alpha-amino group of glycine through its pyridoxal phosphate cofactor; CO(2) is released and the remaining methylamine moiety is then transferred to the lipoamide cofactor of the H protein.</text>
</comment>
<evidence type="ECO:0000313" key="6">
    <source>
        <dbReference type="Proteomes" id="UP000240859"/>
    </source>
</evidence>
<dbReference type="EC" id="1.4.4.2" evidence="5"/>
<name>A0ABX5IKP2_9STAP</name>
<feature type="non-terminal residue" evidence="5">
    <location>
        <position position="176"/>
    </location>
</feature>
<dbReference type="PANTHER" id="PTHR11773">
    <property type="entry name" value="GLYCINE DEHYDROGENASE, DECARBOXYLATING"/>
    <property type="match status" value="1"/>
</dbReference>
<dbReference type="InterPro" id="IPR015424">
    <property type="entry name" value="PyrdxlP-dep_Trfase"/>
</dbReference>
<comment type="caution">
    <text evidence="5">The sequence shown here is derived from an EMBL/GenBank/DDBJ whole genome shotgun (WGS) entry which is preliminary data.</text>
</comment>
<evidence type="ECO:0000256" key="3">
    <source>
        <dbReference type="ARBA" id="ARBA00022898"/>
    </source>
</evidence>
<organism evidence="5 6">
    <name type="scientific">Staphylococcus succinus</name>
    <dbReference type="NCBI Taxonomy" id="61015"/>
    <lineage>
        <taxon>Bacteria</taxon>
        <taxon>Bacillati</taxon>
        <taxon>Bacillota</taxon>
        <taxon>Bacilli</taxon>
        <taxon>Bacillales</taxon>
        <taxon>Staphylococcaceae</taxon>
        <taxon>Staphylococcus</taxon>
    </lineage>
</organism>
<keyword evidence="3" id="KW-0663">Pyridoxal phosphate</keyword>
<evidence type="ECO:0000256" key="2">
    <source>
        <dbReference type="ARBA" id="ARBA00003788"/>
    </source>
</evidence>
<feature type="non-terminal residue" evidence="5">
    <location>
        <position position="1"/>
    </location>
</feature>
<evidence type="ECO:0000256" key="1">
    <source>
        <dbReference type="ARBA" id="ARBA00001933"/>
    </source>
</evidence>
<accession>A0ABX5IKP2</accession>
<evidence type="ECO:0000313" key="5">
    <source>
        <dbReference type="EMBL" id="PTI59775.1"/>
    </source>
</evidence>
<evidence type="ECO:0000259" key="4">
    <source>
        <dbReference type="Pfam" id="PF01212"/>
    </source>
</evidence>
<sequence length="176" mass="19350">MKYNPKINEKIARIPGFSESHPLQDESQVQGSLEIIYSLQEELKEITGMDEVTLQPAAGAHGEWTALMIFKAYHEKIGEGHRDEVIVPDSAHGTNPASAAFAGFKAVTVKSNERGEVDIDDLKRVVNDNTAAIMLTNPNTLGIFEKNIMDIRNIVHEAGGLLYYDGANLNAIMDKV</sequence>
<dbReference type="InterPro" id="IPR020581">
    <property type="entry name" value="GDC_P"/>
</dbReference>
<dbReference type="Gene3D" id="3.40.640.10">
    <property type="entry name" value="Type I PLP-dependent aspartate aminotransferase-like (Major domain)"/>
    <property type="match status" value="1"/>
</dbReference>
<dbReference type="SUPFAM" id="SSF53383">
    <property type="entry name" value="PLP-dependent transferases"/>
    <property type="match status" value="1"/>
</dbReference>
<dbReference type="Proteomes" id="UP000240859">
    <property type="component" value="Unassembled WGS sequence"/>
</dbReference>
<dbReference type="InterPro" id="IPR001597">
    <property type="entry name" value="ArAA_b-elim_lyase/Thr_aldolase"/>
</dbReference>
<dbReference type="InterPro" id="IPR015421">
    <property type="entry name" value="PyrdxlP-dep_Trfase_major"/>
</dbReference>
<protein>
    <submittedName>
        <fullName evidence="5">Aminomethyl-transferring glycine dehydrogenase subunit GcvPB</fullName>
        <ecNumber evidence="5">1.4.4.2</ecNumber>
    </submittedName>
</protein>
<dbReference type="Pfam" id="PF01212">
    <property type="entry name" value="Beta_elim_lyase"/>
    <property type="match status" value="1"/>
</dbReference>
<dbReference type="GO" id="GO:0004375">
    <property type="term" value="F:glycine dehydrogenase (decarboxylating) activity"/>
    <property type="evidence" value="ECO:0007669"/>
    <property type="project" value="UniProtKB-EC"/>
</dbReference>
<proteinExistence type="predicted"/>
<keyword evidence="6" id="KW-1185">Reference proteome</keyword>
<reference evidence="5 6" key="1">
    <citation type="journal article" date="2016" name="Front. Microbiol.">
        <title>Comprehensive Phylogenetic Analysis of Bovine Non-aureus Staphylococci Species Based on Whole-Genome Sequencing.</title>
        <authorList>
            <person name="Naushad S."/>
            <person name="Barkema H.W."/>
            <person name="Luby C."/>
            <person name="Condas L.A."/>
            <person name="Nobrega D.B."/>
            <person name="Carson D.A."/>
            <person name="De Buck J."/>
        </authorList>
    </citation>
    <scope>NUCLEOTIDE SEQUENCE [LARGE SCALE GENOMIC DNA]</scope>
    <source>
        <strain evidence="5 6">SNUC 1084</strain>
    </source>
</reference>